<dbReference type="EMBL" id="CP014859">
    <property type="protein sequence ID" value="AOS65037.1"/>
    <property type="molecule type" value="Genomic_DNA"/>
</dbReference>
<accession>A0AAC9HSU4</accession>
<evidence type="ECO:0000256" key="2">
    <source>
        <dbReference type="HAMAP-Rule" id="MF_01212"/>
    </source>
</evidence>
<dbReference type="Pfam" id="PF13286">
    <property type="entry name" value="HD_assoc"/>
    <property type="match status" value="1"/>
</dbReference>
<keyword evidence="5" id="KW-1185">Reference proteome</keyword>
<dbReference type="AlphaFoldDB" id="A0AAC9HSU4"/>
<dbReference type="GO" id="GO:0008832">
    <property type="term" value="F:dGTPase activity"/>
    <property type="evidence" value="ECO:0007669"/>
    <property type="project" value="TreeGrafter"/>
</dbReference>
<dbReference type="GO" id="GO:0006203">
    <property type="term" value="P:dGTP catabolic process"/>
    <property type="evidence" value="ECO:0007669"/>
    <property type="project" value="TreeGrafter"/>
</dbReference>
<feature type="domain" description="HD" evidence="3">
    <location>
        <begin position="68"/>
        <end position="214"/>
    </location>
</feature>
<name>A0AAC9HSU4_9PSEU</name>
<dbReference type="NCBIfam" id="TIGR01353">
    <property type="entry name" value="dGTP_triPase"/>
    <property type="match status" value="1"/>
</dbReference>
<dbReference type="PANTHER" id="PTHR11373:SF32">
    <property type="entry name" value="DEOXYGUANOSINETRIPHOSPHATE TRIPHOSPHOHYDROLASE"/>
    <property type="match status" value="1"/>
</dbReference>
<evidence type="ECO:0000256" key="1">
    <source>
        <dbReference type="ARBA" id="ARBA00022801"/>
    </source>
</evidence>
<dbReference type="CDD" id="cd00077">
    <property type="entry name" value="HDc"/>
    <property type="match status" value="1"/>
</dbReference>
<reference evidence="5" key="1">
    <citation type="submission" date="2016-03" db="EMBL/GenBank/DDBJ databases">
        <title>Complete genome sequence of the type strain Actinoalloteichus hymeniacidonis DSM 45092.</title>
        <authorList>
            <person name="Schaffert L."/>
            <person name="Albersmeier A."/>
            <person name="Winkler A."/>
            <person name="Kalinowski J."/>
            <person name="Zotchev S."/>
            <person name="Ruckert C."/>
        </authorList>
    </citation>
    <scope>NUCLEOTIDE SEQUENCE [LARGE SCALE GENOMIC DNA]</scope>
    <source>
        <strain evidence="5">HPA177(T) (DSM 45092(T))</strain>
    </source>
</reference>
<dbReference type="Proteomes" id="UP000095210">
    <property type="component" value="Chromosome"/>
</dbReference>
<dbReference type="SUPFAM" id="SSF109604">
    <property type="entry name" value="HD-domain/PDEase-like"/>
    <property type="match status" value="1"/>
</dbReference>
<comment type="similarity">
    <text evidence="2">Belongs to the dGTPase family. Type 2 subfamily.</text>
</comment>
<dbReference type="SMART" id="SM00471">
    <property type="entry name" value="HDc"/>
    <property type="match status" value="1"/>
</dbReference>
<evidence type="ECO:0000313" key="4">
    <source>
        <dbReference type="EMBL" id="AOS65037.1"/>
    </source>
</evidence>
<dbReference type="InterPro" id="IPR023023">
    <property type="entry name" value="dNTPase_2"/>
</dbReference>
<sequence length="423" mass="45957">MSSDYRDHDAARLLPESAKFAELDSGRNEPRSPFARDRARVLHSAALRRLAGKTQVVGPDEGDVPRTRLTHSLEVAQIGRGIGMELGCDPDIVDTAGLAHDIGHPPFGHNGERALDAAAKDCGGFEGNAQTLRILTRLEPKALTGDGDSHGLNLTRACLDAATKYPWPRTSGLRKFGVYDDDLPVFDWMRAEAPDRHRCLEAQVMDWADDVAYSVHDVEDGVLSGRISLRMLADPAERDAVARLASEYFSDDSVAAVAAAAERLVRLPVVADVLDYRGTLSDQVALKRLTSELVGRFATAAVAGTRGRFGDGPLRRYQADLVVPAEVAAEVALLKAVALRYVMSDPKRLALQTLQRELLAELIEVLADRAPVELDSALHPAWERAEDDAGRMRVVLDQTASLTDGQAVRWHARLTGRTTPGIG</sequence>
<dbReference type="InterPro" id="IPR006674">
    <property type="entry name" value="HD_domain"/>
</dbReference>
<dbReference type="InterPro" id="IPR003607">
    <property type="entry name" value="HD/PDEase_dom"/>
</dbReference>
<evidence type="ECO:0000259" key="3">
    <source>
        <dbReference type="PROSITE" id="PS51831"/>
    </source>
</evidence>
<dbReference type="InterPro" id="IPR026875">
    <property type="entry name" value="PHydrolase_assoc_dom"/>
</dbReference>
<proteinExistence type="inferred from homology"/>
<evidence type="ECO:0000313" key="5">
    <source>
        <dbReference type="Proteomes" id="UP000095210"/>
    </source>
</evidence>
<dbReference type="RefSeq" id="WP_069851475.1">
    <property type="nucleotide sequence ID" value="NZ_CP014859.1"/>
</dbReference>
<dbReference type="InterPro" id="IPR006261">
    <property type="entry name" value="dGTPase"/>
</dbReference>
<gene>
    <name evidence="4" type="ORF">TL08_21250</name>
</gene>
<dbReference type="NCBIfam" id="NF002829">
    <property type="entry name" value="PRK03007.1"/>
    <property type="match status" value="1"/>
</dbReference>
<protein>
    <recommendedName>
        <fullName evidence="2">Deoxyguanosinetriphosphate triphosphohydrolase-like protein</fullName>
    </recommendedName>
</protein>
<organism evidence="4 5">
    <name type="scientific">Actinoalloteichus hymeniacidonis</name>
    <dbReference type="NCBI Taxonomy" id="340345"/>
    <lineage>
        <taxon>Bacteria</taxon>
        <taxon>Bacillati</taxon>
        <taxon>Actinomycetota</taxon>
        <taxon>Actinomycetes</taxon>
        <taxon>Pseudonocardiales</taxon>
        <taxon>Pseudonocardiaceae</taxon>
        <taxon>Actinoalloteichus</taxon>
    </lineage>
</organism>
<dbReference type="KEGG" id="ahm:TL08_21250"/>
<dbReference type="Gene3D" id="1.10.3210.10">
    <property type="entry name" value="Hypothetical protein af1432"/>
    <property type="match status" value="1"/>
</dbReference>
<dbReference type="Pfam" id="PF01966">
    <property type="entry name" value="HD"/>
    <property type="match status" value="1"/>
</dbReference>
<dbReference type="InterPro" id="IPR050135">
    <property type="entry name" value="dGTPase-like"/>
</dbReference>
<dbReference type="PROSITE" id="PS51831">
    <property type="entry name" value="HD"/>
    <property type="match status" value="1"/>
</dbReference>
<keyword evidence="1 2" id="KW-0378">Hydrolase</keyword>
<dbReference type="PANTHER" id="PTHR11373">
    <property type="entry name" value="DEOXYNUCLEOSIDE TRIPHOSPHATE TRIPHOSPHOHYDROLASE"/>
    <property type="match status" value="1"/>
</dbReference>
<dbReference type="HAMAP" id="MF_01212">
    <property type="entry name" value="dGTPase_type2"/>
    <property type="match status" value="1"/>
</dbReference>